<accession>A0A829ZDU0</accession>
<dbReference type="EMBL" id="BLMI01000267">
    <property type="protein sequence ID" value="GFI42127.1"/>
    <property type="molecule type" value="Genomic_DNA"/>
</dbReference>
<comment type="caution">
    <text evidence="1">The sequence shown here is derived from an EMBL/GenBank/DDBJ whole genome shotgun (WGS) entry which is preliminary data.</text>
</comment>
<dbReference type="Proteomes" id="UP000490821">
    <property type="component" value="Unassembled WGS sequence"/>
</dbReference>
<proteinExistence type="predicted"/>
<evidence type="ECO:0000313" key="2">
    <source>
        <dbReference type="Proteomes" id="UP000490821"/>
    </source>
</evidence>
<dbReference type="RefSeq" id="WP_286224116.1">
    <property type="nucleotide sequence ID" value="NZ_CAPWLQ010000020.1"/>
</dbReference>
<dbReference type="AlphaFoldDB" id="A0A829ZDU0"/>
<evidence type="ECO:0000313" key="1">
    <source>
        <dbReference type="EMBL" id="GFI42127.1"/>
    </source>
</evidence>
<name>A0A829ZDU0_9FIRM</name>
<organism evidence="1 2">
    <name type="scientific">Thomasclavelia cocleata</name>
    <dbReference type="NCBI Taxonomy" id="69824"/>
    <lineage>
        <taxon>Bacteria</taxon>
        <taxon>Bacillati</taxon>
        <taxon>Bacillota</taxon>
        <taxon>Erysipelotrichia</taxon>
        <taxon>Erysipelotrichales</taxon>
        <taxon>Coprobacillaceae</taxon>
        <taxon>Thomasclavelia</taxon>
    </lineage>
</organism>
<reference evidence="1 2" key="1">
    <citation type="journal article" date="2020" name="Microbiome">
        <title>Single-cell genomics of uncultured bacteria reveals dietary fiber responders in the mouse gut microbiota.</title>
        <authorList>
            <person name="Chijiiwa R."/>
            <person name="Hosokawa M."/>
            <person name="Kogawa M."/>
            <person name="Nishikawa Y."/>
            <person name="Ide K."/>
            <person name="Sakanashi C."/>
            <person name="Takahashi K."/>
            <person name="Takeyama H."/>
        </authorList>
    </citation>
    <scope>NUCLEOTIDE SEQUENCE [LARGE SCALE GENOMIC DNA]</scope>
    <source>
        <strain evidence="1">IMSAGC_017</strain>
    </source>
</reference>
<protein>
    <submittedName>
        <fullName evidence="1">Uncharacterized protein</fullName>
    </submittedName>
</protein>
<sequence length="87" mass="9929">MVLNAIVPTLNIEIMNKKKQIMKDGSNGYRFEVVSKRNGKYIPLRYELEGIKRIITVTSSLIAMYNNPSICLMIDEFDSGIFIRGVD</sequence>
<gene>
    <name evidence="1" type="ORF">IMSAGC017_02174</name>
</gene>